<dbReference type="RefSeq" id="WP_126480611.1">
    <property type="nucleotide sequence ID" value="NZ_RXNS01000002.1"/>
</dbReference>
<dbReference type="SUPFAM" id="SSF82866">
    <property type="entry name" value="Multidrug efflux transporter AcrB transmembrane domain"/>
    <property type="match status" value="2"/>
</dbReference>
<dbReference type="SUPFAM" id="SSF82714">
    <property type="entry name" value="Multidrug efflux transporter AcrB TolC docking domain, DN and DC subdomains"/>
    <property type="match status" value="2"/>
</dbReference>
<feature type="transmembrane region" description="Helical" evidence="1">
    <location>
        <begin position="865"/>
        <end position="884"/>
    </location>
</feature>
<dbReference type="Gene3D" id="3.30.70.1440">
    <property type="entry name" value="Multidrug efflux transporter AcrB pore domain"/>
    <property type="match status" value="1"/>
</dbReference>
<dbReference type="InterPro" id="IPR001036">
    <property type="entry name" value="Acrflvin-R"/>
</dbReference>
<dbReference type="Gene3D" id="3.30.2090.10">
    <property type="entry name" value="Multidrug efflux transporter AcrB TolC docking domain, DN and DC subdomains"/>
    <property type="match status" value="2"/>
</dbReference>
<keyword evidence="1" id="KW-0472">Membrane</keyword>
<dbReference type="OrthoDB" id="5287122at2"/>
<feature type="transmembrane region" description="Helical" evidence="1">
    <location>
        <begin position="325"/>
        <end position="346"/>
    </location>
</feature>
<sequence length="1056" mass="113652">MIRWFAAHPTAANLLLVLLVAAGLFSAPSLKRETFPDYRPVEVSVEVVYRGASAADVEDAVCRRLHEAVKGVEFLDEFVCVAQDNLASATATMEAGGDALRFLNEIDTEVSAITEFPARADPPVVRELNRSDLVAAVAVSAPMPMRQLEEYALRLEERIMALPGVADLAIHGMSQRQWQVEVAGEVLAQHGLSARELARRISAQSLDLPLGTLETPERDILLRFTDQRRSLAELESLVVISDPAGGELTLGDIATLRETGEREEEKLRFNGEPALVLEVSKSLRDDALTVKEDLEGLLEAERRRFDDGVSLTLTQDMTSIVRDRLQMLVANGLMGLVLVVLVMSLFFRPRLALWAVLGLPAAFMGAFLVMGLTGLSLNMITLVALLMAIGIVMDDAIVITDNIAAHPGEGTSPLEAVVAGTRQVLPGVLSSFLTTASVFVPLSFLAGELGAVLEVLPVVLIAALAASLVEAFWILPHHLKGSVTHLQQGHDSRLRTAFDRGFERFREGVGRLADHAIRFRHAVLGLVLAVILASVGFMAGGHLGTEAMPDIDGDVLEARILMPQGTPLARTETVAERVEAAMRELDARYSPEQPEGAALVEAIQVRFNHNASAREAGPHVATVSVDLLTAEQRSVTLDTLITDWRQAIGEIAGLQRLIIQEPGFGPAGVPVEVRLTGEDLNVMQAAARELTERLEGYSAVYNVMDDQRLGKSQRAYSLAPGAHGLGLTAEEVAGQLRAALLGEIADTQRIGEQEIEVLVRQAETNRDGLDDLADQILTLPDGSRVPLSVVADMDERREWARITRINGRRTVTVEANVEAHQASGQAIVDDLIGSGWLADFEARHPEVVVTFEGQVASSAETGGSIGRGLLIGLVGIFVILSFQFRSYIEPLIVMLSIPLAFIGALWGHVAMGYYLSMPSLIGAASLAGIVVNNAILLIQFIKGYRRQGRDAVTAAGQASRDRLRAILISSTTTIAGLLPLLAETSTQADAIKPLVIAVVFGLLSATVLVLLVIPALYVLFDDWGWTHDLGHHLKQGPYAGPGHPGTLAPQEPASSL</sequence>
<evidence type="ECO:0000313" key="2">
    <source>
        <dbReference type="EMBL" id="RTR06316.1"/>
    </source>
</evidence>
<keyword evidence="3" id="KW-1185">Reference proteome</keyword>
<dbReference type="Gene3D" id="1.20.1640.10">
    <property type="entry name" value="Multidrug efflux transporter AcrB transmembrane domain"/>
    <property type="match status" value="2"/>
</dbReference>
<feature type="transmembrane region" description="Helical" evidence="1">
    <location>
        <begin position="451"/>
        <end position="475"/>
    </location>
</feature>
<dbReference type="AlphaFoldDB" id="A0A3S0JZM4"/>
<feature type="transmembrane region" description="Helical" evidence="1">
    <location>
        <begin position="424"/>
        <end position="445"/>
    </location>
</feature>
<accession>A0A3S0JZM4</accession>
<evidence type="ECO:0000313" key="3">
    <source>
        <dbReference type="Proteomes" id="UP000267400"/>
    </source>
</evidence>
<dbReference type="SUPFAM" id="SSF82693">
    <property type="entry name" value="Multidrug efflux transporter AcrB pore domain, PN1, PN2, PC1 and PC2 subdomains"/>
    <property type="match status" value="2"/>
</dbReference>
<dbReference type="PANTHER" id="PTHR32063">
    <property type="match status" value="1"/>
</dbReference>
<comment type="caution">
    <text evidence="2">The sequence shown here is derived from an EMBL/GenBank/DDBJ whole genome shotgun (WGS) entry which is preliminary data.</text>
</comment>
<dbReference type="EMBL" id="RXNS01000002">
    <property type="protein sequence ID" value="RTR06316.1"/>
    <property type="molecule type" value="Genomic_DNA"/>
</dbReference>
<dbReference type="Proteomes" id="UP000267400">
    <property type="component" value="Unassembled WGS sequence"/>
</dbReference>
<dbReference type="Gene3D" id="3.30.70.1430">
    <property type="entry name" value="Multidrug efflux transporter AcrB pore domain"/>
    <property type="match status" value="2"/>
</dbReference>
<dbReference type="Gene3D" id="3.30.70.1320">
    <property type="entry name" value="Multidrug efflux transporter AcrB pore domain like"/>
    <property type="match status" value="1"/>
</dbReference>
<dbReference type="PRINTS" id="PR00702">
    <property type="entry name" value="ACRIFLAVINRP"/>
</dbReference>
<name>A0A3S0JZM4_9GAMM</name>
<reference evidence="2 3" key="1">
    <citation type="submission" date="2018-12" db="EMBL/GenBank/DDBJ databases">
        <authorList>
            <person name="Yu L."/>
        </authorList>
    </citation>
    <scope>NUCLEOTIDE SEQUENCE [LARGE SCALE GENOMIC DNA]</scope>
    <source>
        <strain evidence="2 3">11S</strain>
    </source>
</reference>
<dbReference type="GO" id="GO:0042910">
    <property type="term" value="F:xenobiotic transmembrane transporter activity"/>
    <property type="evidence" value="ECO:0007669"/>
    <property type="project" value="TreeGrafter"/>
</dbReference>
<feature type="transmembrane region" description="Helical" evidence="1">
    <location>
        <begin position="920"/>
        <end position="941"/>
    </location>
</feature>
<proteinExistence type="predicted"/>
<feature type="transmembrane region" description="Helical" evidence="1">
    <location>
        <begin position="521"/>
        <end position="540"/>
    </location>
</feature>
<keyword evidence="1" id="KW-1133">Transmembrane helix</keyword>
<feature type="transmembrane region" description="Helical" evidence="1">
    <location>
        <begin position="962"/>
        <end position="982"/>
    </location>
</feature>
<evidence type="ECO:0000256" key="1">
    <source>
        <dbReference type="SAM" id="Phobius"/>
    </source>
</evidence>
<gene>
    <name evidence="2" type="ORF">EKG36_02255</name>
</gene>
<dbReference type="GO" id="GO:0005886">
    <property type="term" value="C:plasma membrane"/>
    <property type="evidence" value="ECO:0007669"/>
    <property type="project" value="TreeGrafter"/>
</dbReference>
<keyword evidence="1" id="KW-0812">Transmembrane</keyword>
<dbReference type="Pfam" id="PF00873">
    <property type="entry name" value="ACR_tran"/>
    <property type="match status" value="1"/>
</dbReference>
<dbReference type="PANTHER" id="PTHR32063:SF33">
    <property type="entry name" value="RND SUPERFAMILY EFFLUX PUMP PERMEASE COMPONENT"/>
    <property type="match status" value="1"/>
</dbReference>
<dbReference type="InterPro" id="IPR027463">
    <property type="entry name" value="AcrB_DN_DC_subdom"/>
</dbReference>
<feature type="transmembrane region" description="Helical" evidence="1">
    <location>
        <begin position="994"/>
        <end position="1020"/>
    </location>
</feature>
<protein>
    <submittedName>
        <fullName evidence="2">Efflux RND transporter permease subunit</fullName>
    </submittedName>
</protein>
<organism evidence="2 3">
    <name type="scientific">Halomonas nitroreducens</name>
    <dbReference type="NCBI Taxonomy" id="447425"/>
    <lineage>
        <taxon>Bacteria</taxon>
        <taxon>Pseudomonadati</taxon>
        <taxon>Pseudomonadota</taxon>
        <taxon>Gammaproteobacteria</taxon>
        <taxon>Oceanospirillales</taxon>
        <taxon>Halomonadaceae</taxon>
        <taxon>Halomonas</taxon>
    </lineage>
</organism>
<feature type="transmembrane region" description="Helical" evidence="1">
    <location>
        <begin position="891"/>
        <end position="914"/>
    </location>
</feature>